<dbReference type="EMBL" id="FMKA01000035">
    <property type="protein sequence ID" value="SCP99242.1"/>
    <property type="molecule type" value="Genomic_DNA"/>
</dbReference>
<feature type="binding site" evidence="17">
    <location>
        <position position="207"/>
    </location>
    <ligand>
        <name>substrate</name>
    </ligand>
</feature>
<evidence type="ECO:0000256" key="9">
    <source>
        <dbReference type="ARBA" id="ARBA00022833"/>
    </source>
</evidence>
<feature type="binding site" evidence="17">
    <location>
        <position position="292"/>
    </location>
    <ligand>
        <name>substrate</name>
    </ligand>
</feature>
<keyword evidence="12" id="KW-0511">Multifunctional enzyme</keyword>
<dbReference type="Gene3D" id="3.40.140.10">
    <property type="entry name" value="Cytidine Deaminase, domain 2"/>
    <property type="match status" value="1"/>
</dbReference>
<evidence type="ECO:0000256" key="18">
    <source>
        <dbReference type="PIRSR" id="PIRSR006769-3"/>
    </source>
</evidence>
<evidence type="ECO:0000256" key="1">
    <source>
        <dbReference type="ARBA" id="ARBA00002151"/>
    </source>
</evidence>
<evidence type="ECO:0000259" key="19">
    <source>
        <dbReference type="PROSITE" id="PS51747"/>
    </source>
</evidence>
<keyword evidence="11 15" id="KW-0560">Oxidoreductase</keyword>
<evidence type="ECO:0000256" key="14">
    <source>
        <dbReference type="ARBA" id="ARBA00049886"/>
    </source>
</evidence>
<comment type="pathway">
    <text evidence="2 15">Cofactor biosynthesis; riboflavin biosynthesis; 5-amino-6-(D-ribitylamino)uracil from GTP: step 2/4.</text>
</comment>
<evidence type="ECO:0000256" key="17">
    <source>
        <dbReference type="PIRSR" id="PIRSR006769-2"/>
    </source>
</evidence>
<evidence type="ECO:0000256" key="8">
    <source>
        <dbReference type="ARBA" id="ARBA00022801"/>
    </source>
</evidence>
<evidence type="ECO:0000256" key="16">
    <source>
        <dbReference type="PIRSR" id="PIRSR006769-1"/>
    </source>
</evidence>
<dbReference type="PIRSF" id="PIRSF006769">
    <property type="entry name" value="RibD"/>
    <property type="match status" value="1"/>
</dbReference>
<dbReference type="InterPro" id="IPR002125">
    <property type="entry name" value="CMP_dCMP_dom"/>
</dbReference>
<dbReference type="FunFam" id="3.40.140.10:FF:000025">
    <property type="entry name" value="Riboflavin biosynthesis protein RibD"/>
    <property type="match status" value="1"/>
</dbReference>
<sequence>MNEIEYMKLALSLAEKGSGFVNPNPMVGAVIVKNGEIIGMGCHEKYGQLHAERNALAACTEPPGGAVMYVTLEPCCHYGKTPPCTEAIIESGIRKVVVGSQDPNPKVGGKGIRILRENGIEVVTGVLEDECTALNEIFFHYIATQTPFVTMKYAMTMDGKIATYSGKSKWITGGQAREHVHRSRLRHAAIMAGSGTVIADDPMLTCRILGGRDPVRIICDTRLRIPTESNIVRTADQITTYIATTCEDQARLKPLTDAGCRILTISEKEGHIDLVELMVKLGEEKIDSILLEGGASLNYSALRAGIVNKVQAYVAPKIFGGRNAKTPVGGAGIEAPEEAFMLRDRKITVLGSDILIEGEVLKDVHRNS</sequence>
<dbReference type="SUPFAM" id="SSF53597">
    <property type="entry name" value="Dihydrofolate reductase-like"/>
    <property type="match status" value="1"/>
</dbReference>
<feature type="binding site" evidence="18">
    <location>
        <position position="75"/>
    </location>
    <ligand>
        <name>Zn(2+)</name>
        <dbReference type="ChEBI" id="CHEBI:29105"/>
        <note>catalytic</note>
    </ligand>
</feature>
<feature type="binding site" evidence="18">
    <location>
        <position position="84"/>
    </location>
    <ligand>
        <name>Zn(2+)</name>
        <dbReference type="ChEBI" id="CHEBI:29105"/>
        <note>catalytic</note>
    </ligand>
</feature>
<feature type="binding site" evidence="17">
    <location>
        <position position="170"/>
    </location>
    <ligand>
        <name>NADP(+)</name>
        <dbReference type="ChEBI" id="CHEBI:58349"/>
    </ligand>
</feature>
<feature type="binding site" evidence="17">
    <location>
        <position position="200"/>
    </location>
    <ligand>
        <name>NADP(+)</name>
        <dbReference type="ChEBI" id="CHEBI:58349"/>
    </ligand>
</feature>
<comment type="similarity">
    <text evidence="4 15">In the N-terminal section; belongs to the cytidine and deoxycytidylate deaminase family.</text>
</comment>
<dbReference type="InterPro" id="IPR016192">
    <property type="entry name" value="APOBEC/CMP_deaminase_Zn-bd"/>
</dbReference>
<dbReference type="InterPro" id="IPR024072">
    <property type="entry name" value="DHFR-like_dom_sf"/>
</dbReference>
<dbReference type="GO" id="GO:0009231">
    <property type="term" value="P:riboflavin biosynthetic process"/>
    <property type="evidence" value="ECO:0007669"/>
    <property type="project" value="UniProtKB-UniPathway"/>
</dbReference>
<keyword evidence="10 15" id="KW-0521">NADP</keyword>
<evidence type="ECO:0000256" key="2">
    <source>
        <dbReference type="ARBA" id="ARBA00004882"/>
    </source>
</evidence>
<dbReference type="UniPathway" id="UPA00275">
    <property type="reaction ID" value="UER00401"/>
</dbReference>
<dbReference type="SUPFAM" id="SSF53927">
    <property type="entry name" value="Cytidine deaminase-like"/>
    <property type="match status" value="1"/>
</dbReference>
<dbReference type="RefSeq" id="WP_091236552.1">
    <property type="nucleotide sequence ID" value="NZ_FMKA01000035.1"/>
</dbReference>
<evidence type="ECO:0000256" key="3">
    <source>
        <dbReference type="ARBA" id="ARBA00004910"/>
    </source>
</evidence>
<keyword evidence="8 15" id="KW-0378">Hydrolase</keyword>
<dbReference type="Gene3D" id="3.40.430.10">
    <property type="entry name" value="Dihydrofolate Reductase, subunit A"/>
    <property type="match status" value="1"/>
</dbReference>
<dbReference type="Pfam" id="PF01872">
    <property type="entry name" value="RibD_C"/>
    <property type="match status" value="1"/>
</dbReference>
<reference evidence="20 21" key="1">
    <citation type="submission" date="2016-09" db="EMBL/GenBank/DDBJ databases">
        <authorList>
            <person name="Capua I."/>
            <person name="De Benedictis P."/>
            <person name="Joannis T."/>
            <person name="Lombin L.H."/>
            <person name="Cattoli G."/>
        </authorList>
    </citation>
    <scope>NUCLEOTIDE SEQUENCE [LARGE SCALE GENOMIC DNA]</scope>
    <source>
        <strain evidence="20 21">GluBS11</strain>
    </source>
</reference>
<comment type="catalytic activity">
    <reaction evidence="14 15">
        <text>2,5-diamino-6-hydroxy-4-(5-phosphoribosylamino)-pyrimidine + H2O + H(+) = 5-amino-6-(5-phospho-D-ribosylamino)uracil + NH4(+)</text>
        <dbReference type="Rhea" id="RHEA:21868"/>
        <dbReference type="ChEBI" id="CHEBI:15377"/>
        <dbReference type="ChEBI" id="CHEBI:15378"/>
        <dbReference type="ChEBI" id="CHEBI:28938"/>
        <dbReference type="ChEBI" id="CHEBI:58453"/>
        <dbReference type="ChEBI" id="CHEBI:58614"/>
        <dbReference type="EC" id="3.5.4.26"/>
    </reaction>
</comment>
<dbReference type="PROSITE" id="PS51747">
    <property type="entry name" value="CYT_DCMP_DEAMINASES_2"/>
    <property type="match status" value="1"/>
</dbReference>
<feature type="active site" description="Proton donor" evidence="16">
    <location>
        <position position="52"/>
    </location>
</feature>
<feature type="binding site" evidence="17">
    <location>
        <begin position="294"/>
        <end position="300"/>
    </location>
    <ligand>
        <name>NADP(+)</name>
        <dbReference type="ChEBI" id="CHEBI:58349"/>
    </ligand>
</feature>
<evidence type="ECO:0000313" key="21">
    <source>
        <dbReference type="Proteomes" id="UP000199315"/>
    </source>
</evidence>
<feature type="binding site" evidence="17">
    <location>
        <position position="184"/>
    </location>
    <ligand>
        <name>substrate</name>
    </ligand>
</feature>
<evidence type="ECO:0000256" key="15">
    <source>
        <dbReference type="PIRNR" id="PIRNR006769"/>
    </source>
</evidence>
<evidence type="ECO:0000256" key="4">
    <source>
        <dbReference type="ARBA" id="ARBA00005259"/>
    </source>
</evidence>
<dbReference type="PROSITE" id="PS00903">
    <property type="entry name" value="CYT_DCMP_DEAMINASES_1"/>
    <property type="match status" value="1"/>
</dbReference>
<evidence type="ECO:0000256" key="12">
    <source>
        <dbReference type="ARBA" id="ARBA00023268"/>
    </source>
</evidence>
<evidence type="ECO:0000313" key="20">
    <source>
        <dbReference type="EMBL" id="SCP99242.1"/>
    </source>
</evidence>
<dbReference type="STRING" id="1619234.SAMN05421730_103538"/>
<keyword evidence="6 15" id="KW-0686">Riboflavin biosynthesis</keyword>
<evidence type="ECO:0000256" key="5">
    <source>
        <dbReference type="ARBA" id="ARBA00007417"/>
    </source>
</evidence>
<evidence type="ECO:0000256" key="6">
    <source>
        <dbReference type="ARBA" id="ARBA00022619"/>
    </source>
</evidence>
<accession>A0A1D3TXX0</accession>
<comment type="function">
    <text evidence="1 15">Converts 2,5-diamino-6-(ribosylamino)-4(3h)-pyrimidinone 5'-phosphate into 5-amino-6-(ribosylamino)-2,4(1h,3h)-pyrimidinedione 5'-phosphate.</text>
</comment>
<dbReference type="PANTHER" id="PTHR38011">
    <property type="entry name" value="DIHYDROFOLATE REDUCTASE FAMILY PROTEIN (AFU_ORTHOLOGUE AFUA_8G06820)"/>
    <property type="match status" value="1"/>
</dbReference>
<dbReference type="InterPro" id="IPR004794">
    <property type="entry name" value="Eubact_RibD"/>
</dbReference>
<protein>
    <recommendedName>
        <fullName evidence="15">Riboflavin biosynthesis protein RibD</fullName>
    </recommendedName>
    <domain>
        <recommendedName>
            <fullName evidence="15">Diaminohydroxyphosphoribosylaminopyrimidine deaminase</fullName>
            <shortName evidence="15">DRAP deaminase</shortName>
            <ecNumber evidence="15">3.5.4.26</ecNumber>
        </recommendedName>
        <alternativeName>
            <fullName evidence="15">Riboflavin-specific deaminase</fullName>
        </alternativeName>
    </domain>
    <domain>
        <recommendedName>
            <fullName evidence="15">5-amino-6-(5-phosphoribosylamino)uracil reductase</fullName>
            <ecNumber evidence="15">1.1.1.193</ecNumber>
        </recommendedName>
        <alternativeName>
            <fullName evidence="15">HTP reductase</fullName>
        </alternativeName>
    </domain>
</protein>
<proteinExistence type="inferred from homology"/>
<organism evidence="20 21">
    <name type="scientific">Anaerobium acetethylicum</name>
    <dbReference type="NCBI Taxonomy" id="1619234"/>
    <lineage>
        <taxon>Bacteria</taxon>
        <taxon>Bacillati</taxon>
        <taxon>Bacillota</taxon>
        <taxon>Clostridia</taxon>
        <taxon>Lachnospirales</taxon>
        <taxon>Lachnospiraceae</taxon>
        <taxon>Anaerobium</taxon>
    </lineage>
</organism>
<name>A0A1D3TXX0_9FIRM</name>
<dbReference type="CDD" id="cd01284">
    <property type="entry name" value="Riboflavin_deaminase-reductase"/>
    <property type="match status" value="1"/>
</dbReference>
<keyword evidence="7 15" id="KW-0479">Metal-binding</keyword>
<comment type="cofactor">
    <cofactor evidence="15 18">
        <name>Zn(2+)</name>
        <dbReference type="ChEBI" id="CHEBI:29105"/>
    </cofactor>
    <text evidence="15 18">Binds 1 zinc ion.</text>
</comment>
<comment type="pathway">
    <text evidence="3 15">Cofactor biosynthesis; riboflavin biosynthesis; 5-amino-6-(D-ribitylamino)uracil from GTP: step 3/4.</text>
</comment>
<dbReference type="InterPro" id="IPR011549">
    <property type="entry name" value="RibD_C"/>
</dbReference>
<dbReference type="InterPro" id="IPR002734">
    <property type="entry name" value="RibDG_C"/>
</dbReference>
<dbReference type="OrthoDB" id="9800865at2"/>
<feature type="binding site" evidence="17">
    <location>
        <position position="204"/>
    </location>
    <ligand>
        <name>substrate</name>
    </ligand>
</feature>
<gene>
    <name evidence="20" type="ORF">SAMN05421730_103538</name>
</gene>
<feature type="binding site" evidence="17">
    <location>
        <position position="196"/>
    </location>
    <ligand>
        <name>NADP(+)</name>
        <dbReference type="ChEBI" id="CHEBI:58349"/>
    </ligand>
</feature>
<dbReference type="InterPro" id="IPR050765">
    <property type="entry name" value="Riboflavin_Biosynth_HTPR"/>
</dbReference>
<dbReference type="AlphaFoldDB" id="A0A1D3TXX0"/>
<dbReference type="InterPro" id="IPR016193">
    <property type="entry name" value="Cytidine_deaminase-like"/>
</dbReference>
<keyword evidence="9 15" id="KW-0862">Zinc</keyword>
<dbReference type="Pfam" id="PF00383">
    <property type="entry name" value="dCMP_cyt_deam_1"/>
    <property type="match status" value="1"/>
</dbReference>
<evidence type="ECO:0000256" key="7">
    <source>
        <dbReference type="ARBA" id="ARBA00022723"/>
    </source>
</evidence>
<feature type="binding site" evidence="17">
    <location>
        <position position="168"/>
    </location>
    <ligand>
        <name>substrate</name>
    </ligand>
</feature>
<dbReference type="GO" id="GO:0050661">
    <property type="term" value="F:NADP binding"/>
    <property type="evidence" value="ECO:0007669"/>
    <property type="project" value="InterPro"/>
</dbReference>
<feature type="binding site" evidence="17">
    <location>
        <position position="221"/>
    </location>
    <ligand>
        <name>NADP(+)</name>
        <dbReference type="ChEBI" id="CHEBI:58349"/>
    </ligand>
</feature>
<evidence type="ECO:0000256" key="13">
    <source>
        <dbReference type="ARBA" id="ARBA00049861"/>
    </source>
</evidence>
<comment type="similarity">
    <text evidence="5 15">In the C-terminal section; belongs to the HTP reductase family.</text>
</comment>
<dbReference type="GO" id="GO:0008270">
    <property type="term" value="F:zinc ion binding"/>
    <property type="evidence" value="ECO:0007669"/>
    <property type="project" value="InterPro"/>
</dbReference>
<dbReference type="EC" id="3.5.4.26" evidence="15"/>
<dbReference type="NCBIfam" id="TIGR00326">
    <property type="entry name" value="eubact_ribD"/>
    <property type="match status" value="1"/>
</dbReference>
<dbReference type="Proteomes" id="UP000199315">
    <property type="component" value="Unassembled WGS sequence"/>
</dbReference>
<dbReference type="NCBIfam" id="TIGR00227">
    <property type="entry name" value="ribD_Cterm"/>
    <property type="match status" value="1"/>
</dbReference>
<comment type="catalytic activity">
    <reaction evidence="13 15">
        <text>5-amino-6-(5-phospho-D-ribitylamino)uracil + NADP(+) = 5-amino-6-(5-phospho-D-ribosylamino)uracil + NADPH + H(+)</text>
        <dbReference type="Rhea" id="RHEA:17845"/>
        <dbReference type="ChEBI" id="CHEBI:15378"/>
        <dbReference type="ChEBI" id="CHEBI:57783"/>
        <dbReference type="ChEBI" id="CHEBI:58349"/>
        <dbReference type="ChEBI" id="CHEBI:58421"/>
        <dbReference type="ChEBI" id="CHEBI:58453"/>
        <dbReference type="EC" id="1.1.1.193"/>
    </reaction>
</comment>
<evidence type="ECO:0000256" key="11">
    <source>
        <dbReference type="ARBA" id="ARBA00023002"/>
    </source>
</evidence>
<dbReference type="GO" id="GO:0008835">
    <property type="term" value="F:diaminohydroxyphosphoribosylaminopyrimidine deaminase activity"/>
    <property type="evidence" value="ECO:0007669"/>
    <property type="project" value="UniProtKB-EC"/>
</dbReference>
<dbReference type="PANTHER" id="PTHR38011:SF7">
    <property type="entry name" value="2,5-DIAMINO-6-RIBOSYLAMINO-4(3H)-PYRIMIDINONE 5'-PHOSPHATE REDUCTASE"/>
    <property type="match status" value="1"/>
</dbReference>
<feature type="domain" description="CMP/dCMP-type deaminase" evidence="19">
    <location>
        <begin position="1"/>
        <end position="122"/>
    </location>
</feature>
<evidence type="ECO:0000256" key="10">
    <source>
        <dbReference type="ARBA" id="ARBA00022857"/>
    </source>
</evidence>
<dbReference type="EC" id="1.1.1.193" evidence="15"/>
<feature type="binding site" evidence="18">
    <location>
        <position position="50"/>
    </location>
    <ligand>
        <name>Zn(2+)</name>
        <dbReference type="ChEBI" id="CHEBI:29105"/>
        <note>catalytic</note>
    </ligand>
</feature>
<dbReference type="GO" id="GO:0008703">
    <property type="term" value="F:5-amino-6-(5-phosphoribosylamino)uracil reductase activity"/>
    <property type="evidence" value="ECO:0007669"/>
    <property type="project" value="UniProtKB-EC"/>
</dbReference>
<keyword evidence="21" id="KW-1185">Reference proteome</keyword>
<feature type="binding site" evidence="17">
    <location>
        <position position="154"/>
    </location>
    <ligand>
        <name>NADP(+)</name>
        <dbReference type="ChEBI" id="CHEBI:58349"/>
    </ligand>
</feature>